<dbReference type="Proteomes" id="UP001243375">
    <property type="component" value="Unassembled WGS sequence"/>
</dbReference>
<sequence length="474" mass="51742">MNVLALPSKSSTDPAKSHDCYLECGFWYPSSLDGHALPQTSTNAQPCRAVIVASHLCAFLRRTIREKTGLTTSGGVAASKMLAKMISSARKPDGQTVWIGDDMQDSGSASSTDGVQEYLDPLLIRSIPGFGTHVISSLVSALPPTALGEETTSRDMTVHHVRASIPLSTFTRLFPGPQATTLYNLLHGRDPSPVRPTPEYPLQLSVEDSYADNLTRPLDVILAQMLALVKKLLERLEEELVGSASERYSNGITFSPPLVSATPRTWQRYPSQFRVTLRTFANTSSQSAPMPAFIFDTRVPAADRAERVMRAVGKRLCCALLPGKIENEAQSFEVYVINVAATHLSTSAPPPSIGSVPPTSRTRSAIDLSFIAGLPPEMRDEIIRENRISRQDVQRFMAEHNKEVIEIDDSDNEASESPASAQDVLNIKSEPNCVAGVKEDYDGEIIEDDRCQLCGAHVFDFAAPAHARWHAQQG</sequence>
<name>A0ACC2WLB3_9TREE</name>
<evidence type="ECO:0000313" key="1">
    <source>
        <dbReference type="EMBL" id="KAJ9112525.1"/>
    </source>
</evidence>
<accession>A0ACC2WLB3</accession>
<reference evidence="1" key="1">
    <citation type="submission" date="2023-04" db="EMBL/GenBank/DDBJ databases">
        <title>Draft Genome sequencing of Naganishia species isolated from polar environments using Oxford Nanopore Technology.</title>
        <authorList>
            <person name="Leo P."/>
            <person name="Venkateswaran K."/>
        </authorList>
    </citation>
    <scope>NUCLEOTIDE SEQUENCE</scope>
    <source>
        <strain evidence="1">MNA-CCFEE 5425</strain>
    </source>
</reference>
<gene>
    <name evidence="1" type="ORF">QFC22_006282</name>
</gene>
<dbReference type="EMBL" id="JASBWU010000025">
    <property type="protein sequence ID" value="KAJ9112525.1"/>
    <property type="molecule type" value="Genomic_DNA"/>
</dbReference>
<protein>
    <submittedName>
        <fullName evidence="1">Uncharacterized protein</fullName>
    </submittedName>
</protein>
<organism evidence="1 2">
    <name type="scientific">Naganishia vaughanmartiniae</name>
    <dbReference type="NCBI Taxonomy" id="1424756"/>
    <lineage>
        <taxon>Eukaryota</taxon>
        <taxon>Fungi</taxon>
        <taxon>Dikarya</taxon>
        <taxon>Basidiomycota</taxon>
        <taxon>Agaricomycotina</taxon>
        <taxon>Tremellomycetes</taxon>
        <taxon>Filobasidiales</taxon>
        <taxon>Filobasidiaceae</taxon>
        <taxon>Naganishia</taxon>
    </lineage>
</organism>
<comment type="caution">
    <text evidence="1">The sequence shown here is derived from an EMBL/GenBank/DDBJ whole genome shotgun (WGS) entry which is preliminary data.</text>
</comment>
<proteinExistence type="predicted"/>
<evidence type="ECO:0000313" key="2">
    <source>
        <dbReference type="Proteomes" id="UP001243375"/>
    </source>
</evidence>
<keyword evidence="2" id="KW-1185">Reference proteome</keyword>